<name>A0A1M4W566_9GAMM</name>
<dbReference type="OrthoDB" id="5966291at2"/>
<dbReference type="STRING" id="213588.SAMN02745204_01091"/>
<evidence type="ECO:0008006" key="4">
    <source>
        <dbReference type="Google" id="ProtNLM"/>
    </source>
</evidence>
<organism evidence="2 3">
    <name type="scientific">Thermomonas hydrothermalis</name>
    <dbReference type="NCBI Taxonomy" id="213588"/>
    <lineage>
        <taxon>Bacteria</taxon>
        <taxon>Pseudomonadati</taxon>
        <taxon>Pseudomonadota</taxon>
        <taxon>Gammaproteobacteria</taxon>
        <taxon>Lysobacterales</taxon>
        <taxon>Lysobacteraceae</taxon>
        <taxon>Thermomonas</taxon>
    </lineage>
</organism>
<keyword evidence="1" id="KW-0732">Signal</keyword>
<evidence type="ECO:0000313" key="2">
    <source>
        <dbReference type="EMBL" id="SHE76424.1"/>
    </source>
</evidence>
<dbReference type="EMBL" id="FQUK01000014">
    <property type="protein sequence ID" value="SHE76424.1"/>
    <property type="molecule type" value="Genomic_DNA"/>
</dbReference>
<reference evidence="3" key="1">
    <citation type="submission" date="2016-11" db="EMBL/GenBank/DDBJ databases">
        <authorList>
            <person name="Varghese N."/>
            <person name="Submissions S."/>
        </authorList>
    </citation>
    <scope>NUCLEOTIDE SEQUENCE [LARGE SCALE GENOMIC DNA]</scope>
    <source>
        <strain evidence="3">DSM 14834</strain>
    </source>
</reference>
<proteinExistence type="predicted"/>
<dbReference type="AlphaFoldDB" id="A0A1M4W566"/>
<sequence>MASHCTPPLARTCALALLLAGLAACGDEATRAALTRAQATLASGLPAPYVEDLTIESVRVEGDALVQTIRSPLGDAIKTRRNPRIHELEQAEREALRDWCTDPAVQPLRTTQARLVRRFIDRKGRLFFEVAMPAAACPPPA</sequence>
<evidence type="ECO:0000256" key="1">
    <source>
        <dbReference type="SAM" id="SignalP"/>
    </source>
</evidence>
<feature type="signal peptide" evidence="1">
    <location>
        <begin position="1"/>
        <end position="26"/>
    </location>
</feature>
<keyword evidence="3" id="KW-1185">Reference proteome</keyword>
<evidence type="ECO:0000313" key="3">
    <source>
        <dbReference type="Proteomes" id="UP000242857"/>
    </source>
</evidence>
<gene>
    <name evidence="2" type="ORF">SAMN02745204_01091</name>
</gene>
<feature type="chain" id="PRO_5012567338" description="Lipoprotein" evidence="1">
    <location>
        <begin position="27"/>
        <end position="141"/>
    </location>
</feature>
<dbReference type="Proteomes" id="UP000242857">
    <property type="component" value="Unassembled WGS sequence"/>
</dbReference>
<dbReference type="RefSeq" id="WP_072755606.1">
    <property type="nucleotide sequence ID" value="NZ_FQUK01000014.1"/>
</dbReference>
<accession>A0A1M4W566</accession>
<protein>
    <recommendedName>
        <fullName evidence="4">Lipoprotein</fullName>
    </recommendedName>
</protein>